<dbReference type="Proteomes" id="UP000290921">
    <property type="component" value="Unassembled WGS sequence"/>
</dbReference>
<evidence type="ECO:0000256" key="2">
    <source>
        <dbReference type="ARBA" id="ARBA00022490"/>
    </source>
</evidence>
<dbReference type="EMBL" id="QMAP01000004">
    <property type="protein sequence ID" value="RXI49402.1"/>
    <property type="molecule type" value="Genomic_DNA"/>
</dbReference>
<keyword evidence="2 10" id="KW-0963">Cytoplasm</keyword>
<name>A0A4Q0VFF3_CLOTA</name>
<evidence type="ECO:0000256" key="11">
    <source>
        <dbReference type="PROSITE-ProRule" id="PRU00169"/>
    </source>
</evidence>
<evidence type="ECO:0000256" key="9">
    <source>
        <dbReference type="ARBA" id="ARBA00024867"/>
    </source>
</evidence>
<reference evidence="14 15" key="1">
    <citation type="submission" date="2018-06" db="EMBL/GenBank/DDBJ databases">
        <title>Genome conservation of Clostridium tetani.</title>
        <authorList>
            <person name="Bruggemann H."/>
            <person name="Popoff M.R."/>
        </authorList>
    </citation>
    <scope>NUCLEOTIDE SEQUENCE [LARGE SCALE GENOMIC DNA]</scope>
    <source>
        <strain evidence="14 15">2017.061</strain>
    </source>
</reference>
<keyword evidence="8 10" id="KW-0804">Transcription</keyword>
<protein>
    <recommendedName>
        <fullName evidence="10">Transcriptional regulatory protein</fullName>
    </recommendedName>
</protein>
<evidence type="ECO:0000313" key="14">
    <source>
        <dbReference type="EMBL" id="RXI49402.1"/>
    </source>
</evidence>
<dbReference type="GO" id="GO:0003677">
    <property type="term" value="F:DNA binding"/>
    <property type="evidence" value="ECO:0007669"/>
    <property type="project" value="UniProtKB-KW"/>
</dbReference>
<keyword evidence="7 10" id="KW-0010">Activator</keyword>
<comment type="subcellular location">
    <subcellularLocation>
        <location evidence="1 10">Cytoplasm</location>
    </subcellularLocation>
</comment>
<keyword evidence="5 10" id="KW-0805">Transcription regulation</keyword>
<dbReference type="AlphaFoldDB" id="A0A4Q0VFF3"/>
<proteinExistence type="predicted"/>
<evidence type="ECO:0000313" key="16">
    <source>
        <dbReference type="Proteomes" id="UP001321763"/>
    </source>
</evidence>
<evidence type="ECO:0000256" key="7">
    <source>
        <dbReference type="ARBA" id="ARBA00023159"/>
    </source>
</evidence>
<dbReference type="RefSeq" id="WP_129030105.1">
    <property type="nucleotide sequence ID" value="NZ_AP026806.1"/>
</dbReference>
<dbReference type="Gene3D" id="3.40.50.2300">
    <property type="match status" value="1"/>
</dbReference>
<dbReference type="Proteomes" id="UP001321763">
    <property type="component" value="Chromosome"/>
</dbReference>
<dbReference type="SUPFAM" id="SSF52172">
    <property type="entry name" value="CheY-like"/>
    <property type="match status" value="1"/>
</dbReference>
<evidence type="ECO:0000313" key="13">
    <source>
        <dbReference type="EMBL" id="BDR81262.1"/>
    </source>
</evidence>
<evidence type="ECO:0000313" key="15">
    <source>
        <dbReference type="Proteomes" id="UP000290921"/>
    </source>
</evidence>
<dbReference type="GO" id="GO:0000156">
    <property type="term" value="F:phosphorelay response regulator activity"/>
    <property type="evidence" value="ECO:0007669"/>
    <property type="project" value="TreeGrafter"/>
</dbReference>
<feature type="modified residue" description="4-aspartylphosphate" evidence="11">
    <location>
        <position position="54"/>
    </location>
</feature>
<comment type="function">
    <text evidence="9">May play the central regulatory role in sporulation. It may be an element of the effector pathway responsible for the activation of sporulation genes in response to nutritional stress. Spo0A may act in concert with spo0H (a sigma factor) to control the expression of some genes that are critical to the sporulation process.</text>
</comment>
<dbReference type="EMBL" id="AP026818">
    <property type="protein sequence ID" value="BDR81262.1"/>
    <property type="molecule type" value="Genomic_DNA"/>
</dbReference>
<dbReference type="GO" id="GO:0005737">
    <property type="term" value="C:cytoplasm"/>
    <property type="evidence" value="ECO:0007669"/>
    <property type="project" value="UniProtKB-SubCell"/>
</dbReference>
<reference evidence="13 16" key="2">
    <citation type="submission" date="2022-09" db="EMBL/GenBank/DDBJ databases">
        <title>complete genome sequences of Clostridium tetani str. KHSU-234311-028 isolated from soil.</title>
        <authorList>
            <person name="Sekizuka T."/>
            <person name="Shitada C."/>
            <person name="Takahashi M."/>
            <person name="Kuroda M."/>
        </authorList>
    </citation>
    <scope>NUCLEOTIDE SEQUENCE [LARGE SCALE GENOMIC DNA]</scope>
    <source>
        <strain evidence="13 16">KHSU-234311-028</strain>
    </source>
</reference>
<evidence type="ECO:0000256" key="5">
    <source>
        <dbReference type="ARBA" id="ARBA00023015"/>
    </source>
</evidence>
<dbReference type="InterPro" id="IPR001789">
    <property type="entry name" value="Sig_transdc_resp-reg_receiver"/>
</dbReference>
<dbReference type="InterPro" id="IPR051271">
    <property type="entry name" value="2C-system_Tx_regulators"/>
</dbReference>
<dbReference type="SMART" id="SM00448">
    <property type="entry name" value="REC"/>
    <property type="match status" value="1"/>
</dbReference>
<gene>
    <name evidence="14" type="ORF">DP130_04935</name>
    <name evidence="13" type="ORF">K234311028_15080</name>
</gene>
<evidence type="ECO:0000259" key="12">
    <source>
        <dbReference type="PROSITE" id="PS50110"/>
    </source>
</evidence>
<dbReference type="PANTHER" id="PTHR45526">
    <property type="entry name" value="TRANSCRIPTIONAL REGULATORY PROTEIN DPIA"/>
    <property type="match status" value="1"/>
</dbReference>
<evidence type="ECO:0000256" key="8">
    <source>
        <dbReference type="ARBA" id="ARBA00023163"/>
    </source>
</evidence>
<evidence type="ECO:0000256" key="1">
    <source>
        <dbReference type="ARBA" id="ARBA00004496"/>
    </source>
</evidence>
<evidence type="ECO:0000256" key="10">
    <source>
        <dbReference type="PIRNR" id="PIRNR006171"/>
    </source>
</evidence>
<sequence>MIKVMIIEDDPMVMEINYRFLNKIEGFKVCKKASNLKEAYDYILKHKLDLILLDIYLPRENGLEFLKKLRKDEIGLDAIIITADRSKDSLKEALMYGAVDYIIKPFTFNRFEETFKNYRGKYIKLENLDQLEQNTVDKLISNTRCGDCNKKNTLESKEYTHLIKGLNKFTYEKIWEHIHKRQNYFTAEEIAKEIGMARITIRKYLEYMCIENKLGFKLEYGKVGRPRHEYKVK</sequence>
<keyword evidence="3 11" id="KW-0597">Phosphoprotein</keyword>
<dbReference type="PIRSF" id="PIRSF006171">
    <property type="entry name" value="RR_citrat_malat"/>
    <property type="match status" value="1"/>
</dbReference>
<evidence type="ECO:0000256" key="3">
    <source>
        <dbReference type="ARBA" id="ARBA00022553"/>
    </source>
</evidence>
<dbReference type="InterPro" id="IPR011006">
    <property type="entry name" value="CheY-like_superfamily"/>
</dbReference>
<dbReference type="Pfam" id="PF00072">
    <property type="entry name" value="Response_reg"/>
    <property type="match status" value="1"/>
</dbReference>
<organism evidence="14 15">
    <name type="scientific">Clostridium tetani</name>
    <dbReference type="NCBI Taxonomy" id="1513"/>
    <lineage>
        <taxon>Bacteria</taxon>
        <taxon>Bacillati</taxon>
        <taxon>Bacillota</taxon>
        <taxon>Clostridia</taxon>
        <taxon>Eubacteriales</taxon>
        <taxon>Clostridiaceae</taxon>
        <taxon>Clostridium</taxon>
    </lineage>
</organism>
<keyword evidence="4 10" id="KW-0902">Two-component regulatory system</keyword>
<evidence type="ECO:0000256" key="4">
    <source>
        <dbReference type="ARBA" id="ARBA00023012"/>
    </source>
</evidence>
<evidence type="ECO:0000256" key="6">
    <source>
        <dbReference type="ARBA" id="ARBA00023125"/>
    </source>
</evidence>
<dbReference type="InterPro" id="IPR024187">
    <property type="entry name" value="Sig_transdc_resp-reg_cit/mal"/>
</dbReference>
<dbReference type="GO" id="GO:0003700">
    <property type="term" value="F:DNA-binding transcription factor activity"/>
    <property type="evidence" value="ECO:0007669"/>
    <property type="project" value="InterPro"/>
</dbReference>
<accession>A0A4Q0VFF3</accession>
<dbReference type="PANTHER" id="PTHR45526:SF1">
    <property type="entry name" value="TRANSCRIPTIONAL REGULATORY PROTEIN DCUR-RELATED"/>
    <property type="match status" value="1"/>
</dbReference>
<dbReference type="PROSITE" id="PS50110">
    <property type="entry name" value="RESPONSE_REGULATORY"/>
    <property type="match status" value="1"/>
</dbReference>
<keyword evidence="6 10" id="KW-0238">DNA-binding</keyword>
<feature type="domain" description="Response regulatory" evidence="12">
    <location>
        <begin position="3"/>
        <end position="119"/>
    </location>
</feature>